<dbReference type="PANTHER" id="PTHR40780:SF3">
    <property type="entry name" value="DUF3669 DOMAIN-CONTAINING PROTEIN"/>
    <property type="match status" value="1"/>
</dbReference>
<dbReference type="GeneID" id="87872715"/>
<evidence type="ECO:0000313" key="3">
    <source>
        <dbReference type="EMBL" id="KAK3490211.1"/>
    </source>
</evidence>
<dbReference type="RefSeq" id="XP_062691394.1">
    <property type="nucleotide sequence ID" value="XM_062835093.1"/>
</dbReference>
<dbReference type="Proteomes" id="UP001285908">
    <property type="component" value="Unassembled WGS sequence"/>
</dbReference>
<evidence type="ECO:0000313" key="4">
    <source>
        <dbReference type="Proteomes" id="UP001285908"/>
    </source>
</evidence>
<dbReference type="PANTHER" id="PTHR40780">
    <property type="entry name" value="DUF3669 DOMAIN-CONTAINING PROTEIN"/>
    <property type="match status" value="1"/>
</dbReference>
<evidence type="ECO:0000259" key="2">
    <source>
        <dbReference type="Pfam" id="PF12417"/>
    </source>
</evidence>
<feature type="domain" description="DUF3669" evidence="2">
    <location>
        <begin position="288"/>
        <end position="337"/>
    </location>
</feature>
<evidence type="ECO:0000256" key="1">
    <source>
        <dbReference type="SAM" id="MobiDB-lite"/>
    </source>
</evidence>
<feature type="region of interest" description="Disordered" evidence="1">
    <location>
        <begin position="336"/>
        <end position="361"/>
    </location>
</feature>
<dbReference type="AlphaFoldDB" id="A0AAJ0I582"/>
<organism evidence="3 4">
    <name type="scientific">Neurospora hispaniola</name>
    <dbReference type="NCBI Taxonomy" id="588809"/>
    <lineage>
        <taxon>Eukaryota</taxon>
        <taxon>Fungi</taxon>
        <taxon>Dikarya</taxon>
        <taxon>Ascomycota</taxon>
        <taxon>Pezizomycotina</taxon>
        <taxon>Sordariomycetes</taxon>
        <taxon>Sordariomycetidae</taxon>
        <taxon>Sordariales</taxon>
        <taxon>Sordariaceae</taxon>
        <taxon>Neurospora</taxon>
    </lineage>
</organism>
<proteinExistence type="predicted"/>
<sequence>TPTTSQLKHSIHTDISHPSTKLSHIMNQQQELVEIGRGNCGSVWARRLSEVDDDDSNNKTVIKREDCNRNRSVTKEYDIHKHILARLAAATMASKSDSNLMTGYQVNIPTAIDFIDSTSPEWASLLPRLPKDFKPCKALNNERIPPMRQHVRQLLAQKYCGTGGRSGPPSEKLAADLLDAVMTEQNCLVRPFLGRRRLPRNRPRVISAVSFRNYPLHLDQIEELGLPKEQYAIAMADMLAFLHWEAEVDARDVEFVLARPRQQQPASSLSSIGSKPLNPEGVFGPHAMWLLDFDCCKRLAIPGTMNDDDEKMQTEVAFLDHVAFCFWRNDPFYPRPPPPGYDTNNGDGNSSNGDGSHASISKSNYHPADVQLWKMFKERYLETSEEILEERGKEEMVRELPGKVMDIIERTRGKNWFAFRDEGGVE</sequence>
<feature type="non-terminal residue" evidence="3">
    <location>
        <position position="1"/>
    </location>
</feature>
<accession>A0AAJ0I582</accession>
<feature type="compositionally biased region" description="Low complexity" evidence="1">
    <location>
        <begin position="344"/>
        <end position="356"/>
    </location>
</feature>
<dbReference type="Pfam" id="PF12417">
    <property type="entry name" value="DUF3669"/>
    <property type="match status" value="1"/>
</dbReference>
<protein>
    <recommendedName>
        <fullName evidence="2">DUF3669 domain-containing protein</fullName>
    </recommendedName>
</protein>
<reference evidence="3 4" key="1">
    <citation type="journal article" date="2023" name="Mol. Phylogenet. Evol.">
        <title>Genome-scale phylogeny and comparative genomics of the fungal order Sordariales.</title>
        <authorList>
            <person name="Hensen N."/>
            <person name="Bonometti L."/>
            <person name="Westerberg I."/>
            <person name="Brannstrom I.O."/>
            <person name="Guillou S."/>
            <person name="Cros-Aarteil S."/>
            <person name="Calhoun S."/>
            <person name="Haridas S."/>
            <person name="Kuo A."/>
            <person name="Mondo S."/>
            <person name="Pangilinan J."/>
            <person name="Riley R."/>
            <person name="LaButti K."/>
            <person name="Andreopoulos B."/>
            <person name="Lipzen A."/>
            <person name="Chen C."/>
            <person name="Yan M."/>
            <person name="Daum C."/>
            <person name="Ng V."/>
            <person name="Clum A."/>
            <person name="Steindorff A."/>
            <person name="Ohm R.A."/>
            <person name="Martin F."/>
            <person name="Silar P."/>
            <person name="Natvig D.O."/>
            <person name="Lalanne C."/>
            <person name="Gautier V."/>
            <person name="Ament-Velasquez S.L."/>
            <person name="Kruys A."/>
            <person name="Hutchinson M.I."/>
            <person name="Powell A.J."/>
            <person name="Barry K."/>
            <person name="Miller A.N."/>
            <person name="Grigoriev I.V."/>
            <person name="Debuchy R."/>
            <person name="Gladieux P."/>
            <person name="Hiltunen Thoren M."/>
            <person name="Johannesson H."/>
        </authorList>
    </citation>
    <scope>NUCLEOTIDE SEQUENCE [LARGE SCALE GENOMIC DNA]</scope>
    <source>
        <strain evidence="3 4">FGSC 10403</strain>
    </source>
</reference>
<dbReference type="EMBL" id="JAULSX010000005">
    <property type="protein sequence ID" value="KAK3490211.1"/>
    <property type="molecule type" value="Genomic_DNA"/>
</dbReference>
<name>A0AAJ0I582_9PEZI</name>
<dbReference type="InterPro" id="IPR022137">
    <property type="entry name" value="Znf_prot_DUF3669"/>
</dbReference>
<keyword evidence="4" id="KW-1185">Reference proteome</keyword>
<comment type="caution">
    <text evidence="3">The sequence shown here is derived from an EMBL/GenBank/DDBJ whole genome shotgun (WGS) entry which is preliminary data.</text>
</comment>
<gene>
    <name evidence="3" type="ORF">B0T23DRAFT_318895</name>
</gene>